<dbReference type="InterPro" id="IPR007877">
    <property type="entry name" value="DUF707"/>
</dbReference>
<gene>
    <name evidence="3" type="ORF">DH2020_024476</name>
</gene>
<keyword evidence="4" id="KW-1185">Reference proteome</keyword>
<proteinExistence type="predicted"/>
<keyword evidence="2" id="KW-0472">Membrane</keyword>
<keyword evidence="2" id="KW-1133">Transmembrane helix</keyword>
<feature type="transmembrane region" description="Helical" evidence="2">
    <location>
        <begin position="15"/>
        <end position="38"/>
    </location>
</feature>
<dbReference type="Pfam" id="PF05212">
    <property type="entry name" value="DUF707"/>
    <property type="match status" value="2"/>
</dbReference>
<protein>
    <submittedName>
        <fullName evidence="3">Uncharacterized protein</fullName>
    </submittedName>
</protein>
<name>A0ABR0W678_REHGL</name>
<sequence length="414" mass="47370">MVNDIMIEPKKKRSFICSCLPSAILLSAVFFIGSSFLVTDYKEYECRPEGTETLPRGIVSRTTDLDMRPLWGPPKKKKLKLPMNLLAIAVGIKQKQNVNEIVKKFPLNDFAIMLFHYDGNVDGWKDLEWSSSVIHVSATNQTKWYLFFTVSLDVLPDMLEIICRVFDFHVSVFPLRWFAKRFLHPDVVASYAYIFLWDEDLGVENFHAGRYLSIIQEEGLQISQPAIDADKSEVHYKLTAREISSKVHRRAINLHGPGRRCYENSMEPPCSGFVEMMAPVFSRASWRCAWYMIQNDLVHAWGLDFQLGYCAQGNNRTKNIGIVDSEYVIHLGLPTLGGSGGSKTNGDVEKQSSPNEKLPNTGKMVTSPLEQSDDRNAVRRESFIELDNFKNRWKKAVREDECWVDPFQQPAKQN</sequence>
<dbReference type="Proteomes" id="UP001318860">
    <property type="component" value="Unassembled WGS sequence"/>
</dbReference>
<evidence type="ECO:0000313" key="3">
    <source>
        <dbReference type="EMBL" id="KAK6141777.1"/>
    </source>
</evidence>
<evidence type="ECO:0000256" key="2">
    <source>
        <dbReference type="SAM" id="Phobius"/>
    </source>
</evidence>
<accession>A0ABR0W678</accession>
<feature type="region of interest" description="Disordered" evidence="1">
    <location>
        <begin position="339"/>
        <end position="373"/>
    </location>
</feature>
<dbReference type="PANTHER" id="PTHR31210">
    <property type="entry name" value="OS06G0731900 PROTEIN"/>
    <property type="match status" value="1"/>
</dbReference>
<evidence type="ECO:0000256" key="1">
    <source>
        <dbReference type="SAM" id="MobiDB-lite"/>
    </source>
</evidence>
<keyword evidence="2" id="KW-0812">Transmembrane</keyword>
<comment type="caution">
    <text evidence="3">The sequence shown here is derived from an EMBL/GenBank/DDBJ whole genome shotgun (WGS) entry which is preliminary data.</text>
</comment>
<evidence type="ECO:0000313" key="4">
    <source>
        <dbReference type="Proteomes" id="UP001318860"/>
    </source>
</evidence>
<organism evidence="3 4">
    <name type="scientific">Rehmannia glutinosa</name>
    <name type="common">Chinese foxglove</name>
    <dbReference type="NCBI Taxonomy" id="99300"/>
    <lineage>
        <taxon>Eukaryota</taxon>
        <taxon>Viridiplantae</taxon>
        <taxon>Streptophyta</taxon>
        <taxon>Embryophyta</taxon>
        <taxon>Tracheophyta</taxon>
        <taxon>Spermatophyta</taxon>
        <taxon>Magnoliopsida</taxon>
        <taxon>eudicotyledons</taxon>
        <taxon>Gunneridae</taxon>
        <taxon>Pentapetalae</taxon>
        <taxon>asterids</taxon>
        <taxon>lamiids</taxon>
        <taxon>Lamiales</taxon>
        <taxon>Orobanchaceae</taxon>
        <taxon>Rehmannieae</taxon>
        <taxon>Rehmannia</taxon>
    </lineage>
</organism>
<reference evidence="3 4" key="1">
    <citation type="journal article" date="2021" name="Comput. Struct. Biotechnol. J.">
        <title>De novo genome assembly of the potent medicinal plant Rehmannia glutinosa using nanopore technology.</title>
        <authorList>
            <person name="Ma L."/>
            <person name="Dong C."/>
            <person name="Song C."/>
            <person name="Wang X."/>
            <person name="Zheng X."/>
            <person name="Niu Y."/>
            <person name="Chen S."/>
            <person name="Feng W."/>
        </authorList>
    </citation>
    <scope>NUCLEOTIDE SEQUENCE [LARGE SCALE GENOMIC DNA]</scope>
    <source>
        <strain evidence="3">DH-2019</strain>
    </source>
</reference>
<dbReference type="EMBL" id="JABTTQ020000078">
    <property type="protein sequence ID" value="KAK6141777.1"/>
    <property type="molecule type" value="Genomic_DNA"/>
</dbReference>
<dbReference type="PANTHER" id="PTHR31210:SF8">
    <property type="entry name" value="DUF707 DOMAIN-CONTAINING PROTEIN"/>
    <property type="match status" value="1"/>
</dbReference>